<dbReference type="Gene3D" id="3.40.50.1820">
    <property type="entry name" value="alpha/beta hydrolase"/>
    <property type="match status" value="1"/>
</dbReference>
<evidence type="ECO:0000313" key="2">
    <source>
        <dbReference type="Proteomes" id="UP000215506"/>
    </source>
</evidence>
<proteinExistence type="predicted"/>
<dbReference type="InterPro" id="IPR029058">
    <property type="entry name" value="AB_hydrolase_fold"/>
</dbReference>
<gene>
    <name evidence="1" type="ORF">B7C42_06177</name>
</gene>
<name>A0A231GZ30_9NOCA</name>
<protein>
    <submittedName>
        <fullName evidence="1">Uncharacterized protein</fullName>
    </submittedName>
</protein>
<evidence type="ECO:0000313" key="1">
    <source>
        <dbReference type="EMBL" id="OXR41835.1"/>
    </source>
</evidence>
<accession>A0A231GZ30</accession>
<keyword evidence="2" id="KW-1185">Reference proteome</keyword>
<reference evidence="1 2" key="1">
    <citation type="submission" date="2017-07" db="EMBL/GenBank/DDBJ databases">
        <title>First draft Genome Sequence of Nocardia cerradoensis isolated from human infection.</title>
        <authorList>
            <person name="Carrasco G."/>
        </authorList>
    </citation>
    <scope>NUCLEOTIDE SEQUENCE [LARGE SCALE GENOMIC DNA]</scope>
    <source>
        <strain evidence="1 2">CNM20130759</strain>
    </source>
</reference>
<sequence length="55" mass="5980">MPNLPAGRSRWFAAASSARGVPARITFRPTRTHAWGYRQDALHDSWPGFAAAIGA</sequence>
<dbReference type="Proteomes" id="UP000215506">
    <property type="component" value="Unassembled WGS sequence"/>
</dbReference>
<comment type="caution">
    <text evidence="1">The sequence shown here is derived from an EMBL/GenBank/DDBJ whole genome shotgun (WGS) entry which is preliminary data.</text>
</comment>
<dbReference type="EMBL" id="NGAF01000017">
    <property type="protein sequence ID" value="OXR41835.1"/>
    <property type="molecule type" value="Genomic_DNA"/>
</dbReference>
<dbReference type="AlphaFoldDB" id="A0A231GZ30"/>
<organism evidence="1 2">
    <name type="scientific">Nocardia cerradoensis</name>
    <dbReference type="NCBI Taxonomy" id="85688"/>
    <lineage>
        <taxon>Bacteria</taxon>
        <taxon>Bacillati</taxon>
        <taxon>Actinomycetota</taxon>
        <taxon>Actinomycetes</taxon>
        <taxon>Mycobacteriales</taxon>
        <taxon>Nocardiaceae</taxon>
        <taxon>Nocardia</taxon>
    </lineage>
</organism>